<reference evidence="1 2" key="1">
    <citation type="submission" date="2018-06" db="EMBL/GenBank/DDBJ databases">
        <title>Genomic Encyclopedia of Type Strains, Phase IV (KMG-IV): sequencing the most valuable type-strain genomes for metagenomic binning, comparative biology and taxonomic classification.</title>
        <authorList>
            <person name="Goeker M."/>
        </authorList>
    </citation>
    <scope>NUCLEOTIDE SEQUENCE [LARGE SCALE GENOMIC DNA]</scope>
    <source>
        <strain evidence="1 2">DSM 18048</strain>
    </source>
</reference>
<dbReference type="AlphaFoldDB" id="A0A318SHC5"/>
<dbReference type="RefSeq" id="WP_110888361.1">
    <property type="nucleotide sequence ID" value="NZ_QJSX01000018.1"/>
</dbReference>
<dbReference type="EMBL" id="QJSX01000018">
    <property type="protein sequence ID" value="PYE50402.1"/>
    <property type="molecule type" value="Genomic_DNA"/>
</dbReference>
<accession>A0A318SHC5</accession>
<evidence type="ECO:0008006" key="3">
    <source>
        <dbReference type="Google" id="ProtNLM"/>
    </source>
</evidence>
<dbReference type="Proteomes" id="UP000248326">
    <property type="component" value="Unassembled WGS sequence"/>
</dbReference>
<organism evidence="1 2">
    <name type="scientific">Deinococcus yavapaiensis KR-236</name>
    <dbReference type="NCBI Taxonomy" id="694435"/>
    <lineage>
        <taxon>Bacteria</taxon>
        <taxon>Thermotogati</taxon>
        <taxon>Deinococcota</taxon>
        <taxon>Deinococci</taxon>
        <taxon>Deinococcales</taxon>
        <taxon>Deinococcaceae</taxon>
        <taxon>Deinococcus</taxon>
    </lineage>
</organism>
<proteinExistence type="predicted"/>
<comment type="caution">
    <text evidence="1">The sequence shown here is derived from an EMBL/GenBank/DDBJ whole genome shotgun (WGS) entry which is preliminary data.</text>
</comment>
<evidence type="ECO:0000313" key="1">
    <source>
        <dbReference type="EMBL" id="PYE50402.1"/>
    </source>
</evidence>
<gene>
    <name evidence="1" type="ORF">DES52_11819</name>
</gene>
<sequence length="74" mass="7584">MDRALVEEVVSSALTLGDPARLAISLQLLAGSLTKEHPRTALELHAEALGLLKAVGSDQPQVGAGHSNMGGTLV</sequence>
<evidence type="ECO:0000313" key="2">
    <source>
        <dbReference type="Proteomes" id="UP000248326"/>
    </source>
</evidence>
<protein>
    <recommendedName>
        <fullName evidence="3">Tetratricopeptide repeat protein</fullName>
    </recommendedName>
</protein>
<name>A0A318SHC5_9DEIO</name>
<keyword evidence="2" id="KW-1185">Reference proteome</keyword>